<dbReference type="Gene3D" id="3.30.70.20">
    <property type="match status" value="2"/>
</dbReference>
<dbReference type="PANTHER" id="PTHR43687">
    <property type="entry name" value="ADENYLYLSULFATE REDUCTASE, BETA SUBUNIT"/>
    <property type="match status" value="1"/>
</dbReference>
<sequence>MKFLQKDETLCIQCHICEETCAQTFFKSGDREKSSIKIYDEPGEKGEVINVCSQCGECIGICPELAIYRAKNGVVMIDKEKCVGCLMCVGFCPTLSMRIHKEFLEPFKCIACGQCAKQCPTKAIELKNID</sequence>
<feature type="domain" description="4Fe-4S ferredoxin-type" evidence="5">
    <location>
        <begin position="45"/>
        <end position="72"/>
    </location>
</feature>
<dbReference type="PROSITE" id="PS51379">
    <property type="entry name" value="4FE4S_FER_2"/>
    <property type="match status" value="4"/>
</dbReference>
<accession>A0A645BBP7</accession>
<dbReference type="SUPFAM" id="SSF54862">
    <property type="entry name" value="4Fe-4S ferredoxins"/>
    <property type="match status" value="1"/>
</dbReference>
<dbReference type="GO" id="GO:0051539">
    <property type="term" value="F:4 iron, 4 sulfur cluster binding"/>
    <property type="evidence" value="ECO:0007669"/>
    <property type="project" value="UniProtKB-KW"/>
</dbReference>
<feature type="domain" description="4Fe-4S ferredoxin-type" evidence="5">
    <location>
        <begin position="73"/>
        <end position="99"/>
    </location>
</feature>
<dbReference type="InterPro" id="IPR050572">
    <property type="entry name" value="Fe-S_Ferredoxin"/>
</dbReference>
<dbReference type="CDD" id="cd16372">
    <property type="entry name" value="DMSOR_beta_like"/>
    <property type="match status" value="1"/>
</dbReference>
<dbReference type="InterPro" id="IPR017900">
    <property type="entry name" value="4Fe4S_Fe_S_CS"/>
</dbReference>
<dbReference type="EMBL" id="VSSQ01017137">
    <property type="protein sequence ID" value="MPM59134.1"/>
    <property type="molecule type" value="Genomic_DNA"/>
</dbReference>
<evidence type="ECO:0000256" key="4">
    <source>
        <dbReference type="ARBA" id="ARBA00023014"/>
    </source>
</evidence>
<dbReference type="GO" id="GO:0046872">
    <property type="term" value="F:metal ion binding"/>
    <property type="evidence" value="ECO:0007669"/>
    <property type="project" value="UniProtKB-KW"/>
</dbReference>
<keyword evidence="4" id="KW-0411">Iron-sulfur</keyword>
<evidence type="ECO:0000259" key="5">
    <source>
        <dbReference type="PROSITE" id="PS51379"/>
    </source>
</evidence>
<protein>
    <submittedName>
        <fullName evidence="6">Putative ferredoxin-like protein YdhY</fullName>
    </submittedName>
</protein>
<feature type="domain" description="4Fe-4S ferredoxin-type" evidence="5">
    <location>
        <begin position="100"/>
        <end position="129"/>
    </location>
</feature>
<evidence type="ECO:0000256" key="2">
    <source>
        <dbReference type="ARBA" id="ARBA00022723"/>
    </source>
</evidence>
<name>A0A645BBP7_9ZZZZ</name>
<dbReference type="Pfam" id="PF13237">
    <property type="entry name" value="Fer4_10"/>
    <property type="match status" value="1"/>
</dbReference>
<dbReference type="PANTHER" id="PTHR43687:SF1">
    <property type="entry name" value="FERREDOXIN III"/>
    <property type="match status" value="1"/>
</dbReference>
<organism evidence="6">
    <name type="scientific">bioreactor metagenome</name>
    <dbReference type="NCBI Taxonomy" id="1076179"/>
    <lineage>
        <taxon>unclassified sequences</taxon>
        <taxon>metagenomes</taxon>
        <taxon>ecological metagenomes</taxon>
    </lineage>
</organism>
<dbReference type="AlphaFoldDB" id="A0A645BBP7"/>
<feature type="domain" description="4Fe-4S ferredoxin-type" evidence="5">
    <location>
        <begin position="2"/>
        <end position="31"/>
    </location>
</feature>
<dbReference type="Pfam" id="PF13534">
    <property type="entry name" value="Fer4_17"/>
    <property type="match status" value="1"/>
</dbReference>
<keyword evidence="1" id="KW-0004">4Fe-4S</keyword>
<evidence type="ECO:0000256" key="3">
    <source>
        <dbReference type="ARBA" id="ARBA00023004"/>
    </source>
</evidence>
<dbReference type="InterPro" id="IPR017896">
    <property type="entry name" value="4Fe4S_Fe-S-bd"/>
</dbReference>
<evidence type="ECO:0000256" key="1">
    <source>
        <dbReference type="ARBA" id="ARBA00022485"/>
    </source>
</evidence>
<gene>
    <name evidence="6" type="primary">ydhY_2</name>
    <name evidence="6" type="ORF">SDC9_105972</name>
</gene>
<keyword evidence="3" id="KW-0408">Iron</keyword>
<comment type="caution">
    <text evidence="6">The sequence shown here is derived from an EMBL/GenBank/DDBJ whole genome shotgun (WGS) entry which is preliminary data.</text>
</comment>
<evidence type="ECO:0000313" key="6">
    <source>
        <dbReference type="EMBL" id="MPM59134.1"/>
    </source>
</evidence>
<keyword evidence="2" id="KW-0479">Metal-binding</keyword>
<proteinExistence type="predicted"/>
<dbReference type="PROSITE" id="PS00198">
    <property type="entry name" value="4FE4S_FER_1"/>
    <property type="match status" value="2"/>
</dbReference>
<reference evidence="6" key="1">
    <citation type="submission" date="2019-08" db="EMBL/GenBank/DDBJ databases">
        <authorList>
            <person name="Kucharzyk K."/>
            <person name="Murdoch R.W."/>
            <person name="Higgins S."/>
            <person name="Loffler F."/>
        </authorList>
    </citation>
    <scope>NUCLEOTIDE SEQUENCE</scope>
</reference>